<evidence type="ECO:0000313" key="3">
    <source>
        <dbReference type="EMBL" id="ABC78097.1"/>
    </source>
</evidence>
<keyword evidence="4" id="KW-1185">Reference proteome</keyword>
<dbReference type="HOGENOM" id="CLU_049301_11_2_7"/>
<gene>
    <name evidence="3" type="ORF">SYN_01539</name>
</gene>
<dbReference type="SUPFAM" id="SSF52402">
    <property type="entry name" value="Adenine nucleotide alpha hydrolases-like"/>
    <property type="match status" value="1"/>
</dbReference>
<dbReference type="CDD" id="cd00293">
    <property type="entry name" value="USP-like"/>
    <property type="match status" value="1"/>
</dbReference>
<dbReference type="PRINTS" id="PR01438">
    <property type="entry name" value="UNVRSLSTRESS"/>
</dbReference>
<dbReference type="InterPro" id="IPR014729">
    <property type="entry name" value="Rossmann-like_a/b/a_fold"/>
</dbReference>
<comment type="similarity">
    <text evidence="1">Belongs to the universal stress protein A family.</text>
</comment>
<dbReference type="Gene3D" id="3.40.50.620">
    <property type="entry name" value="HUPs"/>
    <property type="match status" value="1"/>
</dbReference>
<dbReference type="KEGG" id="sat:SYN_01539"/>
<dbReference type="Proteomes" id="UP000001933">
    <property type="component" value="Chromosome"/>
</dbReference>
<feature type="domain" description="UspA" evidence="2">
    <location>
        <begin position="7"/>
        <end position="149"/>
    </location>
</feature>
<dbReference type="PANTHER" id="PTHR46268:SF26">
    <property type="entry name" value="UNIVERSAL STRESS PROTEIN MJ0577"/>
    <property type="match status" value="1"/>
</dbReference>
<dbReference type="FunCoup" id="Q2LVI7">
    <property type="interactions" value="287"/>
</dbReference>
<dbReference type="PANTHER" id="PTHR46268">
    <property type="entry name" value="STRESS RESPONSE PROTEIN NHAX"/>
    <property type="match status" value="1"/>
</dbReference>
<dbReference type="EMBL" id="CP000252">
    <property type="protein sequence ID" value="ABC78097.1"/>
    <property type="molecule type" value="Genomic_DNA"/>
</dbReference>
<dbReference type="STRING" id="56780.SYN_01539"/>
<evidence type="ECO:0000259" key="2">
    <source>
        <dbReference type="Pfam" id="PF00582"/>
    </source>
</evidence>
<dbReference type="AlphaFoldDB" id="Q2LVI7"/>
<organism evidence="3 4">
    <name type="scientific">Syntrophus aciditrophicus (strain SB)</name>
    <dbReference type="NCBI Taxonomy" id="56780"/>
    <lineage>
        <taxon>Bacteria</taxon>
        <taxon>Pseudomonadati</taxon>
        <taxon>Thermodesulfobacteriota</taxon>
        <taxon>Syntrophia</taxon>
        <taxon>Syntrophales</taxon>
        <taxon>Syntrophaceae</taxon>
        <taxon>Syntrophus</taxon>
    </lineage>
</organism>
<reference evidence="3 4" key="1">
    <citation type="journal article" date="2007" name="Proc. Natl. Acad. Sci. U.S.A.">
        <title>The genome of Syntrophus aciditrophicus: life at the thermodynamic limit of microbial growth.</title>
        <authorList>
            <person name="McInerney M.J."/>
            <person name="Rohlin L."/>
            <person name="Mouttaki H."/>
            <person name="Kim U."/>
            <person name="Krupp R.S."/>
            <person name="Rios-Hernandez L."/>
            <person name="Sieber J."/>
            <person name="Struchtemeyer C.G."/>
            <person name="Bhattacharyya A."/>
            <person name="Campbell J.W."/>
            <person name="Gunsalus R.P."/>
        </authorList>
    </citation>
    <scope>NUCLEOTIDE SEQUENCE [LARGE SCALE GENOMIC DNA]</scope>
    <source>
        <strain evidence="3 4">SB</strain>
    </source>
</reference>
<proteinExistence type="inferred from homology"/>
<evidence type="ECO:0000256" key="1">
    <source>
        <dbReference type="ARBA" id="ARBA00008791"/>
    </source>
</evidence>
<dbReference type="InParanoid" id="Q2LVI7"/>
<dbReference type="eggNOG" id="COG0589">
    <property type="taxonomic scope" value="Bacteria"/>
</dbReference>
<evidence type="ECO:0000313" key="4">
    <source>
        <dbReference type="Proteomes" id="UP000001933"/>
    </source>
</evidence>
<dbReference type="InterPro" id="IPR006015">
    <property type="entry name" value="Universal_stress_UspA"/>
</dbReference>
<protein>
    <submittedName>
        <fullName evidence="3">Universal stress protein family</fullName>
    </submittedName>
</protein>
<sequence length="150" mass="16844">MKGGKIMFERILYPTDFSDVSMKALKYVKQLKDAGAKEVTVLHVIDERTLVVPDVFSGIDFMAVENELSKVGEEKCKNIVAELQERGLNARYRIEKGIPFLEILKVSREEDVSLIVIGSHGVSNVEEMLLGSVSEKVIRKALRPVLVVKR</sequence>
<accession>Q2LVI7</accession>
<dbReference type="InterPro" id="IPR006016">
    <property type="entry name" value="UspA"/>
</dbReference>
<dbReference type="Pfam" id="PF00582">
    <property type="entry name" value="Usp"/>
    <property type="match status" value="1"/>
</dbReference>
<name>Q2LVI7_SYNAS</name>